<accession>A0A8J1T7H8</accession>
<comment type="caution">
    <text evidence="1">The sequence shown here is derived from an EMBL/GenBank/DDBJ whole genome shotgun (WGS) entry which is preliminary data.</text>
</comment>
<gene>
    <name evidence="1" type="ORF">OFUS_LOCUS9870</name>
</gene>
<proteinExistence type="predicted"/>
<reference evidence="1" key="1">
    <citation type="submission" date="2022-03" db="EMBL/GenBank/DDBJ databases">
        <authorList>
            <person name="Martin C."/>
        </authorList>
    </citation>
    <scope>NUCLEOTIDE SEQUENCE</scope>
</reference>
<dbReference type="AlphaFoldDB" id="A0A8J1T7H8"/>
<sequence>TTSEKIATLNATVTSLAPTIEATTGEKIATLNATVTSLAPTIETTMSEVVTVAPETGCAIDAAFLSTVTNKRVVFSLRQAEIYSAFDLNPFAGLPEDVIPIEEYLSNGTDIIQINAAFESNSILHLIVDDGKDVGCSLVSGFCVRAACCNGTSVSGSHLCGQSPLVVCCLGNMETTPSYCTQGQAVVTYEYSFDGWVYQDWRRLEDVFGSSVNGYHIQMAC</sequence>
<feature type="non-terminal residue" evidence="1">
    <location>
        <position position="1"/>
    </location>
</feature>
<dbReference type="Proteomes" id="UP000749559">
    <property type="component" value="Unassembled WGS sequence"/>
</dbReference>
<name>A0A8J1T7H8_OWEFU</name>
<keyword evidence="2" id="KW-1185">Reference proteome</keyword>
<feature type="non-terminal residue" evidence="1">
    <location>
        <position position="221"/>
    </location>
</feature>
<organism evidence="1 2">
    <name type="scientific">Owenia fusiformis</name>
    <name type="common">Polychaete worm</name>
    <dbReference type="NCBI Taxonomy" id="6347"/>
    <lineage>
        <taxon>Eukaryota</taxon>
        <taxon>Metazoa</taxon>
        <taxon>Spiralia</taxon>
        <taxon>Lophotrochozoa</taxon>
        <taxon>Annelida</taxon>
        <taxon>Polychaeta</taxon>
        <taxon>Sedentaria</taxon>
        <taxon>Canalipalpata</taxon>
        <taxon>Sabellida</taxon>
        <taxon>Oweniida</taxon>
        <taxon>Oweniidae</taxon>
        <taxon>Owenia</taxon>
    </lineage>
</organism>
<evidence type="ECO:0000313" key="2">
    <source>
        <dbReference type="Proteomes" id="UP000749559"/>
    </source>
</evidence>
<protein>
    <submittedName>
        <fullName evidence="1">Uncharacterized protein</fullName>
    </submittedName>
</protein>
<evidence type="ECO:0000313" key="1">
    <source>
        <dbReference type="EMBL" id="CAH1783537.1"/>
    </source>
</evidence>
<dbReference type="EMBL" id="CAIIXF020000005">
    <property type="protein sequence ID" value="CAH1783537.1"/>
    <property type="molecule type" value="Genomic_DNA"/>
</dbReference>